<protein>
    <submittedName>
        <fullName evidence="4">PLP-dependent transferase</fullName>
    </submittedName>
</protein>
<evidence type="ECO:0000313" key="4">
    <source>
        <dbReference type="EMBL" id="PMD37023.1"/>
    </source>
</evidence>
<evidence type="ECO:0000313" key="5">
    <source>
        <dbReference type="Proteomes" id="UP000235786"/>
    </source>
</evidence>
<dbReference type="Gene3D" id="3.40.640.10">
    <property type="entry name" value="Type I PLP-dependent aspartate aminotransferase-like (Major domain)"/>
    <property type="match status" value="1"/>
</dbReference>
<evidence type="ECO:0000256" key="1">
    <source>
        <dbReference type="ARBA" id="ARBA00007441"/>
    </source>
</evidence>
<proteinExistence type="inferred from homology"/>
<organism evidence="4 5">
    <name type="scientific">Hyaloscypha variabilis (strain UAMH 11265 / GT02V1 / F)</name>
    <name type="common">Meliniomyces variabilis</name>
    <dbReference type="NCBI Taxonomy" id="1149755"/>
    <lineage>
        <taxon>Eukaryota</taxon>
        <taxon>Fungi</taxon>
        <taxon>Dikarya</taxon>
        <taxon>Ascomycota</taxon>
        <taxon>Pezizomycotina</taxon>
        <taxon>Leotiomycetes</taxon>
        <taxon>Helotiales</taxon>
        <taxon>Hyaloscyphaceae</taxon>
        <taxon>Hyaloscypha</taxon>
        <taxon>Hyaloscypha variabilis</taxon>
    </lineage>
</organism>
<dbReference type="InterPro" id="IPR004839">
    <property type="entry name" value="Aminotransferase_I/II_large"/>
</dbReference>
<dbReference type="STRING" id="1149755.A0A2J6REW6"/>
<dbReference type="InterPro" id="IPR015422">
    <property type="entry name" value="PyrdxlP-dep_Trfase_small"/>
</dbReference>
<dbReference type="InterPro" id="IPR015424">
    <property type="entry name" value="PyrdxlP-dep_Trfase"/>
</dbReference>
<dbReference type="CDD" id="cd00609">
    <property type="entry name" value="AAT_like"/>
    <property type="match status" value="1"/>
</dbReference>
<gene>
    <name evidence="4" type="ORF">L207DRAFT_515463</name>
</gene>
<dbReference type="InterPro" id="IPR004838">
    <property type="entry name" value="NHTrfase_class1_PyrdxlP-BS"/>
</dbReference>
<sequence length="389" mass="42953">MRDIPPSKINKWSNEQGPKAQLALYGSVVHPLSLSELQQLSLDPNLNAIDFGLSLTYGDAQGSLKLRERIADMHSSTEVRLAAENVIITPGTIMANYLALTLICGVGDHIICQYPTFAPLYEVPQFQGVELSLWRMRRRDNWAPKIQELEAMIKPNTKAIIISNPNNPTGFVLPQSTLEELIALAEKNNITLFSDEVFRPLFHTSGPTSPPLVSLGYKNSVSTGSVSKAQGLAGIRVGWIVSQDKDLLDRIMTTRDYTTMSVSRLDDNVAGFALSLDVLPRIIEKNLAICKASLMLLEEFVTRNKSRCDWVSPAGGGTAFIRILNSDGSPVDDRQFALTLLEKEGLCVLPGECFADGEDEELKGYLRIMLGDDSKVRQGLPIIEMYLKD</sequence>
<keyword evidence="2" id="KW-0663">Pyridoxal phosphate</keyword>
<dbReference type="PANTHER" id="PTHR43510:SF1">
    <property type="entry name" value="AMINOTRANSFERASE FUNCTION, HYPOTHETICAL (EUROFUNG)"/>
    <property type="match status" value="1"/>
</dbReference>
<comment type="similarity">
    <text evidence="1">Belongs to the class-I pyridoxal-phosphate-dependent aminotransferase family.</text>
</comment>
<dbReference type="InterPro" id="IPR015421">
    <property type="entry name" value="PyrdxlP-dep_Trfase_major"/>
</dbReference>
<dbReference type="OrthoDB" id="7042322at2759"/>
<dbReference type="Proteomes" id="UP000235786">
    <property type="component" value="Unassembled WGS sequence"/>
</dbReference>
<keyword evidence="4" id="KW-0808">Transferase</keyword>
<dbReference type="Pfam" id="PF00155">
    <property type="entry name" value="Aminotran_1_2"/>
    <property type="match status" value="1"/>
</dbReference>
<dbReference type="GO" id="GO:0030170">
    <property type="term" value="F:pyridoxal phosphate binding"/>
    <property type="evidence" value="ECO:0007669"/>
    <property type="project" value="InterPro"/>
</dbReference>
<dbReference type="GO" id="GO:0016740">
    <property type="term" value="F:transferase activity"/>
    <property type="evidence" value="ECO:0007669"/>
    <property type="project" value="UniProtKB-KW"/>
</dbReference>
<dbReference type="PANTHER" id="PTHR43510">
    <property type="entry name" value="AMINOTRANSFERASE FUNCTION, HYPOTHETICAL (EUROFUNG)"/>
    <property type="match status" value="1"/>
</dbReference>
<evidence type="ECO:0000256" key="2">
    <source>
        <dbReference type="ARBA" id="ARBA00022898"/>
    </source>
</evidence>
<keyword evidence="5" id="KW-1185">Reference proteome</keyword>
<dbReference type="Gene3D" id="3.90.1150.10">
    <property type="entry name" value="Aspartate Aminotransferase, domain 1"/>
    <property type="match status" value="1"/>
</dbReference>
<evidence type="ECO:0000259" key="3">
    <source>
        <dbReference type="Pfam" id="PF00155"/>
    </source>
</evidence>
<feature type="domain" description="Aminotransferase class I/classII large" evidence="3">
    <location>
        <begin position="49"/>
        <end position="379"/>
    </location>
</feature>
<accession>A0A2J6REW6</accession>
<dbReference type="PROSITE" id="PS00105">
    <property type="entry name" value="AA_TRANSFER_CLASS_1"/>
    <property type="match status" value="1"/>
</dbReference>
<name>A0A2J6REW6_HYAVF</name>
<dbReference type="SUPFAM" id="SSF53383">
    <property type="entry name" value="PLP-dependent transferases"/>
    <property type="match status" value="1"/>
</dbReference>
<dbReference type="AlphaFoldDB" id="A0A2J6REW6"/>
<reference evidence="4 5" key="1">
    <citation type="submission" date="2016-04" db="EMBL/GenBank/DDBJ databases">
        <title>A degradative enzymes factory behind the ericoid mycorrhizal symbiosis.</title>
        <authorList>
            <consortium name="DOE Joint Genome Institute"/>
            <person name="Martino E."/>
            <person name="Morin E."/>
            <person name="Grelet G."/>
            <person name="Kuo A."/>
            <person name="Kohler A."/>
            <person name="Daghino S."/>
            <person name="Barry K."/>
            <person name="Choi C."/>
            <person name="Cichocki N."/>
            <person name="Clum A."/>
            <person name="Copeland A."/>
            <person name="Hainaut M."/>
            <person name="Haridas S."/>
            <person name="Labutti K."/>
            <person name="Lindquist E."/>
            <person name="Lipzen A."/>
            <person name="Khouja H.-R."/>
            <person name="Murat C."/>
            <person name="Ohm R."/>
            <person name="Olson A."/>
            <person name="Spatafora J."/>
            <person name="Veneault-Fourrey C."/>
            <person name="Henrissat B."/>
            <person name="Grigoriev I."/>
            <person name="Martin F."/>
            <person name="Perotto S."/>
        </authorList>
    </citation>
    <scope>NUCLEOTIDE SEQUENCE [LARGE SCALE GENOMIC DNA]</scope>
    <source>
        <strain evidence="4 5">F</strain>
    </source>
</reference>
<dbReference type="EMBL" id="KZ613950">
    <property type="protein sequence ID" value="PMD37023.1"/>
    <property type="molecule type" value="Genomic_DNA"/>
</dbReference>